<sequence>MGSKVNPTNPLILCNKLPTKRRRICPKTTSFSSASYSQNQQKQASTSTANISTQTQQLKSELYTVNFRTLGACKLGISRYPDFEYNAEGGEGTGSGSKVLESNSNDDEILVSFDIKTLYIPPLTSSTTKFLGLPLPPFLKIRIDPEIFRGSINQNTGKVNFEFKAKFWFSVGSIYKAPPLVVATVLTSEESVGKIRSGRGDRLDKEGKCRLVGVATVDPIDDFLMNSFLGLPTECLANLNAIISSNSS</sequence>
<gene>
    <name evidence="1" type="ORF">L484_005348</name>
</gene>
<accession>W9S381</accession>
<protein>
    <submittedName>
        <fullName evidence="1">Uncharacterized protein</fullName>
    </submittedName>
</protein>
<proteinExistence type="predicted"/>
<keyword evidence="2" id="KW-1185">Reference proteome</keyword>
<evidence type="ECO:0000313" key="1">
    <source>
        <dbReference type="EMBL" id="EXC11887.1"/>
    </source>
</evidence>
<dbReference type="KEGG" id="mnt:21388819"/>
<dbReference type="PANTHER" id="PTHR35320:SF1">
    <property type="entry name" value="ATP-DEPENDENT CLP PROTEASE ATP-BINDING SUBUNIT"/>
    <property type="match status" value="1"/>
</dbReference>
<dbReference type="eggNOG" id="ENOG502QQJ2">
    <property type="taxonomic scope" value="Eukaryota"/>
</dbReference>
<dbReference type="OrthoDB" id="2019561at2759"/>
<organism evidence="1 2">
    <name type="scientific">Morus notabilis</name>
    <dbReference type="NCBI Taxonomy" id="981085"/>
    <lineage>
        <taxon>Eukaryota</taxon>
        <taxon>Viridiplantae</taxon>
        <taxon>Streptophyta</taxon>
        <taxon>Embryophyta</taxon>
        <taxon>Tracheophyta</taxon>
        <taxon>Spermatophyta</taxon>
        <taxon>Magnoliopsida</taxon>
        <taxon>eudicotyledons</taxon>
        <taxon>Gunneridae</taxon>
        <taxon>Pentapetalae</taxon>
        <taxon>rosids</taxon>
        <taxon>fabids</taxon>
        <taxon>Rosales</taxon>
        <taxon>Moraceae</taxon>
        <taxon>Moreae</taxon>
        <taxon>Morus</taxon>
    </lineage>
</organism>
<name>W9S381_9ROSA</name>
<dbReference type="EMBL" id="KE345707">
    <property type="protein sequence ID" value="EXC11887.1"/>
    <property type="molecule type" value="Genomic_DNA"/>
</dbReference>
<dbReference type="PANTHER" id="PTHR35320">
    <property type="entry name" value="ATP-DEPENDENT CLP PROTEASE ATP-BINDING SUBUNIT"/>
    <property type="match status" value="1"/>
</dbReference>
<dbReference type="Proteomes" id="UP000030645">
    <property type="component" value="Unassembled WGS sequence"/>
</dbReference>
<reference evidence="2" key="1">
    <citation type="submission" date="2013-01" db="EMBL/GenBank/DDBJ databases">
        <title>Draft Genome Sequence of a Mulberry Tree, Morus notabilis C.K. Schneid.</title>
        <authorList>
            <person name="He N."/>
            <person name="Zhao S."/>
        </authorList>
    </citation>
    <scope>NUCLEOTIDE SEQUENCE</scope>
</reference>
<evidence type="ECO:0000313" key="2">
    <source>
        <dbReference type="Proteomes" id="UP000030645"/>
    </source>
</evidence>
<dbReference type="AlphaFoldDB" id="W9S381"/>
<dbReference type="STRING" id="981085.W9S381"/>